<organism evidence="1">
    <name type="scientific">viral metagenome</name>
    <dbReference type="NCBI Taxonomy" id="1070528"/>
    <lineage>
        <taxon>unclassified sequences</taxon>
        <taxon>metagenomes</taxon>
        <taxon>organismal metagenomes</taxon>
    </lineage>
</organism>
<dbReference type="AlphaFoldDB" id="A0A6C0LHY2"/>
<sequence length="67" mass="7723">MEGTVIINMKITKTIRCSMAILLLVNRIARQMIKIVIKRAIPAYFDCSDPKNTSLKFVAIFYIYILI</sequence>
<name>A0A6C0LHY2_9ZZZZ</name>
<proteinExistence type="predicted"/>
<protein>
    <submittedName>
        <fullName evidence="1">Uncharacterized protein</fullName>
    </submittedName>
</protein>
<accession>A0A6C0LHY2</accession>
<reference evidence="1" key="1">
    <citation type="journal article" date="2020" name="Nature">
        <title>Giant virus diversity and host interactions through global metagenomics.</title>
        <authorList>
            <person name="Schulz F."/>
            <person name="Roux S."/>
            <person name="Paez-Espino D."/>
            <person name="Jungbluth S."/>
            <person name="Walsh D.A."/>
            <person name="Denef V.J."/>
            <person name="McMahon K.D."/>
            <person name="Konstantinidis K.T."/>
            <person name="Eloe-Fadrosh E.A."/>
            <person name="Kyrpides N.C."/>
            <person name="Woyke T."/>
        </authorList>
    </citation>
    <scope>NUCLEOTIDE SEQUENCE</scope>
    <source>
        <strain evidence="1">GVMAG-M-3300027804-47</strain>
    </source>
</reference>
<evidence type="ECO:0000313" key="1">
    <source>
        <dbReference type="EMBL" id="QHU29281.1"/>
    </source>
</evidence>
<dbReference type="EMBL" id="MN740484">
    <property type="protein sequence ID" value="QHU29281.1"/>
    <property type="molecule type" value="Genomic_DNA"/>
</dbReference>